<reference evidence="1 2" key="1">
    <citation type="journal article" date="2021" name="BMC Genomics">
        <title>Datura genome reveals duplications of psychoactive alkaloid biosynthetic genes and high mutation rate following tissue culture.</title>
        <authorList>
            <person name="Rajewski A."/>
            <person name="Carter-House D."/>
            <person name="Stajich J."/>
            <person name="Litt A."/>
        </authorList>
    </citation>
    <scope>NUCLEOTIDE SEQUENCE [LARGE SCALE GENOMIC DNA]</scope>
    <source>
        <strain evidence="1">AR-01</strain>
    </source>
</reference>
<organism evidence="1 2">
    <name type="scientific">Datura stramonium</name>
    <name type="common">Jimsonweed</name>
    <name type="synonym">Common thornapple</name>
    <dbReference type="NCBI Taxonomy" id="4076"/>
    <lineage>
        <taxon>Eukaryota</taxon>
        <taxon>Viridiplantae</taxon>
        <taxon>Streptophyta</taxon>
        <taxon>Embryophyta</taxon>
        <taxon>Tracheophyta</taxon>
        <taxon>Spermatophyta</taxon>
        <taxon>Magnoliopsida</taxon>
        <taxon>eudicotyledons</taxon>
        <taxon>Gunneridae</taxon>
        <taxon>Pentapetalae</taxon>
        <taxon>asterids</taxon>
        <taxon>lamiids</taxon>
        <taxon>Solanales</taxon>
        <taxon>Solanaceae</taxon>
        <taxon>Solanoideae</taxon>
        <taxon>Datureae</taxon>
        <taxon>Datura</taxon>
    </lineage>
</organism>
<protein>
    <submittedName>
        <fullName evidence="1">Uncharacterized protein</fullName>
    </submittedName>
</protein>
<evidence type="ECO:0000313" key="2">
    <source>
        <dbReference type="Proteomes" id="UP000823775"/>
    </source>
</evidence>
<proteinExistence type="predicted"/>
<name>A0ABS8WRK6_DATST</name>
<comment type="caution">
    <text evidence="1">The sequence shown here is derived from an EMBL/GenBank/DDBJ whole genome shotgun (WGS) entry which is preliminary data.</text>
</comment>
<keyword evidence="2" id="KW-1185">Reference proteome</keyword>
<evidence type="ECO:0000313" key="1">
    <source>
        <dbReference type="EMBL" id="MCE3215545.1"/>
    </source>
</evidence>
<accession>A0ABS8WRK6</accession>
<dbReference type="EMBL" id="JACEIK010011234">
    <property type="protein sequence ID" value="MCE3215545.1"/>
    <property type="molecule type" value="Genomic_DNA"/>
</dbReference>
<sequence length="101" mass="11616">MELGELKFWVGNDEVNFNVCKPTKPPDQYRVVPMVDVREELVEIPYKDNVGLRKKLKEVEGSVYAAPAKRRSNMQNVGVSQVWSRILEKKMFKSDSPAPHL</sequence>
<gene>
    <name evidence="1" type="ORF">HAX54_002769</name>
</gene>
<dbReference type="Proteomes" id="UP000823775">
    <property type="component" value="Unassembled WGS sequence"/>
</dbReference>